<protein>
    <submittedName>
        <fullName evidence="1">Chaperone protein DNAj, putative</fullName>
    </submittedName>
</protein>
<dbReference type="EMBL" id="GBRH01211915">
    <property type="protein sequence ID" value="JAD85980.1"/>
    <property type="molecule type" value="Transcribed_RNA"/>
</dbReference>
<evidence type="ECO:0000313" key="1">
    <source>
        <dbReference type="EMBL" id="JAD85980.1"/>
    </source>
</evidence>
<reference evidence="1" key="2">
    <citation type="journal article" date="2015" name="Data Brief">
        <title>Shoot transcriptome of the giant reed, Arundo donax.</title>
        <authorList>
            <person name="Barrero R.A."/>
            <person name="Guerrero F.D."/>
            <person name="Moolhuijzen P."/>
            <person name="Goolsby J.A."/>
            <person name="Tidwell J."/>
            <person name="Bellgard S.E."/>
            <person name="Bellgard M.I."/>
        </authorList>
    </citation>
    <scope>NUCLEOTIDE SEQUENCE</scope>
    <source>
        <tissue evidence="1">Shoot tissue taken approximately 20 cm above the soil surface</tissue>
    </source>
</reference>
<accession>A0A0A9DJZ1</accession>
<organism evidence="1">
    <name type="scientific">Arundo donax</name>
    <name type="common">Giant reed</name>
    <name type="synonym">Donax arundinaceus</name>
    <dbReference type="NCBI Taxonomy" id="35708"/>
    <lineage>
        <taxon>Eukaryota</taxon>
        <taxon>Viridiplantae</taxon>
        <taxon>Streptophyta</taxon>
        <taxon>Embryophyta</taxon>
        <taxon>Tracheophyta</taxon>
        <taxon>Spermatophyta</taxon>
        <taxon>Magnoliopsida</taxon>
        <taxon>Liliopsida</taxon>
        <taxon>Poales</taxon>
        <taxon>Poaceae</taxon>
        <taxon>PACMAD clade</taxon>
        <taxon>Arundinoideae</taxon>
        <taxon>Arundineae</taxon>
        <taxon>Arundo</taxon>
    </lineage>
</organism>
<sequence>MWNLFFAMRLEIQIFVSRMDYSVLADFLAVWCRSSNIGILSEVSGR</sequence>
<dbReference type="AlphaFoldDB" id="A0A0A9DJZ1"/>
<reference evidence="1" key="1">
    <citation type="submission" date="2014-09" db="EMBL/GenBank/DDBJ databases">
        <authorList>
            <person name="Magalhaes I.L.F."/>
            <person name="Oliveira U."/>
            <person name="Santos F.R."/>
            <person name="Vidigal T.H.D.A."/>
            <person name="Brescovit A.D."/>
            <person name="Santos A.J."/>
        </authorList>
    </citation>
    <scope>NUCLEOTIDE SEQUENCE</scope>
    <source>
        <tissue evidence="1">Shoot tissue taken approximately 20 cm above the soil surface</tissue>
    </source>
</reference>
<name>A0A0A9DJZ1_ARUDO</name>
<proteinExistence type="predicted"/>